<evidence type="ECO:0000313" key="1">
    <source>
        <dbReference type="EMBL" id="PSB01103.1"/>
    </source>
</evidence>
<dbReference type="AlphaFoldDB" id="A0A2T1BZ09"/>
<dbReference type="InterPro" id="IPR014951">
    <property type="entry name" value="DUF1822"/>
</dbReference>
<dbReference type="Pfam" id="PF08852">
    <property type="entry name" value="DUF1822"/>
    <property type="match status" value="1"/>
</dbReference>
<gene>
    <name evidence="1" type="ORF">C7B64_20000</name>
</gene>
<comment type="caution">
    <text evidence="1">The sequence shown here is derived from an EMBL/GenBank/DDBJ whole genome shotgun (WGS) entry which is preliminary data.</text>
</comment>
<dbReference type="RefSeq" id="WP_106290671.1">
    <property type="nucleotide sequence ID" value="NZ_CAWNTC010000164.1"/>
</dbReference>
<dbReference type="Proteomes" id="UP000238762">
    <property type="component" value="Unassembled WGS sequence"/>
</dbReference>
<accession>A0A2T1BZ09</accession>
<proteinExistence type="predicted"/>
<name>A0A2T1BZ09_9CYAN</name>
<dbReference type="EMBL" id="PVWJ01000130">
    <property type="protein sequence ID" value="PSB01103.1"/>
    <property type="molecule type" value="Genomic_DNA"/>
</dbReference>
<organism evidence="1 2">
    <name type="scientific">Merismopedia glauca CCAP 1448/3</name>
    <dbReference type="NCBI Taxonomy" id="1296344"/>
    <lineage>
        <taxon>Bacteria</taxon>
        <taxon>Bacillati</taxon>
        <taxon>Cyanobacteriota</taxon>
        <taxon>Cyanophyceae</taxon>
        <taxon>Synechococcales</taxon>
        <taxon>Merismopediaceae</taxon>
        <taxon>Merismopedia</taxon>
    </lineage>
</organism>
<keyword evidence="2" id="KW-1185">Reference proteome</keyword>
<dbReference type="OrthoDB" id="526290at2"/>
<protein>
    <recommendedName>
        <fullName evidence="3">DUF1822 domain-containing protein</fullName>
    </recommendedName>
</protein>
<reference evidence="1 2" key="1">
    <citation type="submission" date="2018-02" db="EMBL/GenBank/DDBJ databases">
        <authorList>
            <person name="Cohen D.B."/>
            <person name="Kent A.D."/>
        </authorList>
    </citation>
    <scope>NUCLEOTIDE SEQUENCE [LARGE SCALE GENOMIC DNA]</scope>
    <source>
        <strain evidence="1 2">CCAP 1448/3</strain>
    </source>
</reference>
<sequence length="386" mass="44532">MNIQLTKPTDLCLEISPEILQQAEEQSQHFSSSRRRAYLNLLCLKTFLPWLQEMYPNEVHLQTDEVTLNQFWEVVNGTPIILGTSRLILIPSSAIDTEELRVEREWIDIPNLIADYYLAVQVDESDRMVRIWGYTTHKHLKEKGNYSDRDRSYYLDRQELISDLNVLSVVRQLCLDEPTRSEVISLPALPLDRANQLLEYLGNPQTIFPRRLVPFSEWGALLANENLRRILYQKRVETSPIKSTSKPVNLQQWLQGVFEAGWKPPEELINPQLLLGFRPIEVKRGKIIDILINSGNQKIVLIVKISQISEAEIGILAQIYPDDNSTYLPPHLQLIILDENGEVFQEIIARSQDKLIQYEFEGNLGEEFAIKVALEDTSVIEKFIIG</sequence>
<evidence type="ECO:0008006" key="3">
    <source>
        <dbReference type="Google" id="ProtNLM"/>
    </source>
</evidence>
<evidence type="ECO:0000313" key="2">
    <source>
        <dbReference type="Proteomes" id="UP000238762"/>
    </source>
</evidence>
<reference evidence="1 2" key="2">
    <citation type="submission" date="2018-03" db="EMBL/GenBank/DDBJ databases">
        <title>The ancient ancestry and fast evolution of plastids.</title>
        <authorList>
            <person name="Moore K.R."/>
            <person name="Magnabosco C."/>
            <person name="Momper L."/>
            <person name="Gold D.A."/>
            <person name="Bosak T."/>
            <person name="Fournier G.P."/>
        </authorList>
    </citation>
    <scope>NUCLEOTIDE SEQUENCE [LARGE SCALE GENOMIC DNA]</scope>
    <source>
        <strain evidence="1 2">CCAP 1448/3</strain>
    </source>
</reference>